<dbReference type="AlphaFoldDB" id="A0A1K2HZR9"/>
<gene>
    <name evidence="1" type="ORF">SAMN02983003_2741</name>
</gene>
<reference evidence="1 2" key="1">
    <citation type="submission" date="2016-11" db="EMBL/GenBank/DDBJ databases">
        <authorList>
            <person name="Jaros S."/>
            <person name="Januszkiewicz K."/>
            <person name="Wedrychowicz H."/>
        </authorList>
    </citation>
    <scope>NUCLEOTIDE SEQUENCE [LARGE SCALE GENOMIC DNA]</scope>
    <source>
        <strain evidence="1 2">ATCC 23634</strain>
    </source>
</reference>
<evidence type="ECO:0000313" key="2">
    <source>
        <dbReference type="Proteomes" id="UP000183447"/>
    </source>
</evidence>
<name>A0A1K2HZR9_9HYPH</name>
<accession>A0A1K2HZR9</accession>
<sequence>MAGALRSRGAPHRVESSTRVNAFEGFTEAKNPGLPQTNEDQIVVVPGAGFAVIDGATDITGKRFDDRLGAGATGGRLAAMAIAEAFRALFSVPATLHAPGDLAAAATRAVAALYDRLGLSALTAASGDHRFRAGFVAAYSDGETLRLVKVGDCGIRIDGREILSAVFPGDVVLSAARAHAFAILKDRGADAATARTAARSLIVNGLAARTTPPEGLSAADIAYIRALVGSDAEASAAVLGDQHRLTTILDAGLSGIRHDPAAYNALVIDGVDDVTPVIRSLDVPQSDWSLIELHSDGYPVAPSATGIAAWEEALAEADRVDPERVGPHRSTKGRIGGNFGDDRSIVVISKGRGR</sequence>
<protein>
    <recommendedName>
        <fullName evidence="3">Protein phosphatase 2C</fullName>
    </recommendedName>
</protein>
<organism evidence="1 2">
    <name type="scientific">Devosia enhydra</name>
    <dbReference type="NCBI Taxonomy" id="665118"/>
    <lineage>
        <taxon>Bacteria</taxon>
        <taxon>Pseudomonadati</taxon>
        <taxon>Pseudomonadota</taxon>
        <taxon>Alphaproteobacteria</taxon>
        <taxon>Hyphomicrobiales</taxon>
        <taxon>Devosiaceae</taxon>
        <taxon>Devosia</taxon>
    </lineage>
</organism>
<dbReference type="EMBL" id="FPKU01000002">
    <property type="protein sequence ID" value="SFZ85576.1"/>
    <property type="molecule type" value="Genomic_DNA"/>
</dbReference>
<proteinExistence type="predicted"/>
<dbReference type="STRING" id="665118.SAMN02983003_2741"/>
<dbReference type="Proteomes" id="UP000183447">
    <property type="component" value="Unassembled WGS sequence"/>
</dbReference>
<evidence type="ECO:0000313" key="1">
    <source>
        <dbReference type="EMBL" id="SFZ85576.1"/>
    </source>
</evidence>
<keyword evidence="2" id="KW-1185">Reference proteome</keyword>
<evidence type="ECO:0008006" key="3">
    <source>
        <dbReference type="Google" id="ProtNLM"/>
    </source>
</evidence>